<dbReference type="KEGG" id="pmw:B2K_21160"/>
<organism evidence="1 2">
    <name type="scientific">Paenibacillus mucilaginosus K02</name>
    <dbReference type="NCBI Taxonomy" id="997761"/>
    <lineage>
        <taxon>Bacteria</taxon>
        <taxon>Bacillati</taxon>
        <taxon>Bacillota</taxon>
        <taxon>Bacilli</taxon>
        <taxon>Bacillales</taxon>
        <taxon>Paenibacillaceae</taxon>
        <taxon>Paenibacillus</taxon>
    </lineage>
</organism>
<accession>I0BLD4</accession>
<proteinExistence type="predicted"/>
<name>I0BLD4_9BACL</name>
<dbReference type="RefSeq" id="WP_014651493.1">
    <property type="nucleotide sequence ID" value="NC_017672.3"/>
</dbReference>
<evidence type="ECO:0000313" key="2">
    <source>
        <dbReference type="Proteomes" id="UP000007392"/>
    </source>
</evidence>
<evidence type="ECO:0000313" key="1">
    <source>
        <dbReference type="EMBL" id="AFH63181.1"/>
    </source>
</evidence>
<dbReference type="Proteomes" id="UP000007392">
    <property type="component" value="Chromosome"/>
</dbReference>
<sequence>MAVERIDMDSLWREWEETLELQGYIRKRHLIRQEESAVQETEYRIELEWFPEGAADWEDEDRNPAGTVTATLDARTRRLRFCHVRRDEPSGTAHHDRRRIAVEWIDRLTGLREEDGRLEPISEKPEEDGIRFTFRQVEAGVRFFPGIHLDIRIGADGRLIFYGDYGRHTGADIPILDKPRPAPDASLLRQIANDAFSLVYMPEMSGKPRERHWLYGVGETFLDGLTGETMAYEWNLKLFGQPPLNRPILWSPEEERRFAEAAVTPQKVVLFIDRFITSRESREALIDWEEKHPDTVPVRPEEIERTYETVRVWAGRRWPGGSGQWMISRVLRSNGMLMAIIERWEAGYEVGLGRTKVVVDGEKYTFIDAIEPAPLPPCPPEVIGKEEAFRKIEADLACKPYYVWDRNRKGYRFMHMVDCPLLVDALSGEVVNEL</sequence>
<protein>
    <submittedName>
        <fullName evidence="1">Uncharacterized protein</fullName>
    </submittedName>
</protein>
<reference evidence="1 2" key="1">
    <citation type="submission" date="2013-06" db="EMBL/GenBank/DDBJ databases">
        <title>Complete genome sequence of Paenibacillus mucilaginosus K02.</title>
        <authorList>
            <person name="Xiao B."/>
            <person name="Sun L."/>
            <person name="Xiao L."/>
            <person name="Lian B."/>
        </authorList>
    </citation>
    <scope>NUCLEOTIDE SEQUENCE [LARGE SCALE GENOMIC DNA]</scope>
    <source>
        <strain evidence="1 2">K02</strain>
    </source>
</reference>
<gene>
    <name evidence="1" type="ORF">B2K_21160</name>
</gene>
<dbReference type="PATRIC" id="fig|997761.3.peg.4153"/>
<dbReference type="HOGENOM" id="CLU_650269_0_0_9"/>
<dbReference type="AlphaFoldDB" id="I0BLD4"/>
<dbReference type="OrthoDB" id="2431483at2"/>
<dbReference type="EMBL" id="CP003422">
    <property type="protein sequence ID" value="AFH63181.1"/>
    <property type="molecule type" value="Genomic_DNA"/>
</dbReference>